<dbReference type="InterPro" id="IPR000477">
    <property type="entry name" value="RT_dom"/>
</dbReference>
<dbReference type="OrthoDB" id="5860913at2759"/>
<dbReference type="PROSITE" id="PS50878">
    <property type="entry name" value="RT_POL"/>
    <property type="match status" value="1"/>
</dbReference>
<evidence type="ECO:0000313" key="3">
    <source>
        <dbReference type="Proteomes" id="UP000596742"/>
    </source>
</evidence>
<proteinExistence type="predicted"/>
<dbReference type="SUPFAM" id="SSF56672">
    <property type="entry name" value="DNA/RNA polymerases"/>
    <property type="match status" value="1"/>
</dbReference>
<name>A0A8B6FI83_MYTGA</name>
<dbReference type="EMBL" id="UYJE01006910">
    <property type="protein sequence ID" value="VDI50094.1"/>
    <property type="molecule type" value="Genomic_DNA"/>
</dbReference>
<dbReference type="PANTHER" id="PTHR33064:SF37">
    <property type="entry name" value="RIBONUCLEASE H"/>
    <property type="match status" value="1"/>
</dbReference>
<evidence type="ECO:0000313" key="2">
    <source>
        <dbReference type="EMBL" id="VDI50094.1"/>
    </source>
</evidence>
<dbReference type="Proteomes" id="UP000596742">
    <property type="component" value="Unassembled WGS sequence"/>
</dbReference>
<dbReference type="Pfam" id="PF00078">
    <property type="entry name" value="RVT_1"/>
    <property type="match status" value="1"/>
</dbReference>
<reference evidence="2" key="1">
    <citation type="submission" date="2018-11" db="EMBL/GenBank/DDBJ databases">
        <authorList>
            <person name="Alioto T."/>
            <person name="Alioto T."/>
        </authorList>
    </citation>
    <scope>NUCLEOTIDE SEQUENCE</scope>
</reference>
<dbReference type="PANTHER" id="PTHR33064">
    <property type="entry name" value="POL PROTEIN"/>
    <property type="match status" value="1"/>
</dbReference>
<sequence length="115" mass="13120">MGLKTAPNTLQLLMDKVLHGLQFKTCLCYLDDVLLCSKTFEKHLIDLNEIFERFRSAGFKLGAKKCYFANQKCVFLGLRPAKDRIYALTDYPEPKNVKQLACSTGLRNSFQILVP</sequence>
<dbReference type="Gene3D" id="3.30.70.270">
    <property type="match status" value="1"/>
</dbReference>
<evidence type="ECO:0000259" key="1">
    <source>
        <dbReference type="PROSITE" id="PS50878"/>
    </source>
</evidence>
<gene>
    <name evidence="2" type="ORF">MGAL_10B026418</name>
</gene>
<dbReference type="AlphaFoldDB" id="A0A8B6FI83"/>
<comment type="caution">
    <text evidence="2">The sequence shown here is derived from an EMBL/GenBank/DDBJ whole genome shotgun (WGS) entry which is preliminary data.</text>
</comment>
<protein>
    <recommendedName>
        <fullName evidence="1">Reverse transcriptase domain-containing protein</fullName>
    </recommendedName>
</protein>
<dbReference type="InterPro" id="IPR051320">
    <property type="entry name" value="Viral_Replic_Matur_Polypro"/>
</dbReference>
<dbReference type="InterPro" id="IPR043502">
    <property type="entry name" value="DNA/RNA_pol_sf"/>
</dbReference>
<dbReference type="InterPro" id="IPR043128">
    <property type="entry name" value="Rev_trsase/Diguanyl_cyclase"/>
</dbReference>
<organism evidence="2 3">
    <name type="scientific">Mytilus galloprovincialis</name>
    <name type="common">Mediterranean mussel</name>
    <dbReference type="NCBI Taxonomy" id="29158"/>
    <lineage>
        <taxon>Eukaryota</taxon>
        <taxon>Metazoa</taxon>
        <taxon>Spiralia</taxon>
        <taxon>Lophotrochozoa</taxon>
        <taxon>Mollusca</taxon>
        <taxon>Bivalvia</taxon>
        <taxon>Autobranchia</taxon>
        <taxon>Pteriomorphia</taxon>
        <taxon>Mytilida</taxon>
        <taxon>Mytiloidea</taxon>
        <taxon>Mytilidae</taxon>
        <taxon>Mytilinae</taxon>
        <taxon>Mytilus</taxon>
    </lineage>
</organism>
<accession>A0A8B6FI83</accession>
<keyword evidence="3" id="KW-1185">Reference proteome</keyword>
<dbReference type="FunFam" id="3.30.70.270:FF:000003">
    <property type="entry name" value="Transposon Ty3-G Gag-Pol polyprotein"/>
    <property type="match status" value="1"/>
</dbReference>
<feature type="domain" description="Reverse transcriptase" evidence="1">
    <location>
        <begin position="1"/>
        <end position="80"/>
    </location>
</feature>